<dbReference type="Pfam" id="PF07943">
    <property type="entry name" value="PBP5_C"/>
    <property type="match status" value="1"/>
</dbReference>
<dbReference type="Gene3D" id="3.40.710.10">
    <property type="entry name" value="DD-peptidase/beta-lactamase superfamily"/>
    <property type="match status" value="1"/>
</dbReference>
<keyword evidence="11" id="KW-0961">Cell wall biogenesis/degradation</keyword>
<dbReference type="SUPFAM" id="SSF56601">
    <property type="entry name" value="beta-lactamase/transpeptidase-like"/>
    <property type="match status" value="1"/>
</dbReference>
<evidence type="ECO:0000256" key="5">
    <source>
        <dbReference type="ARBA" id="ARBA00022645"/>
    </source>
</evidence>
<evidence type="ECO:0000256" key="8">
    <source>
        <dbReference type="ARBA" id="ARBA00022801"/>
    </source>
</evidence>
<comment type="caution">
    <text evidence="14">The sequence shown here is derived from an EMBL/GenBank/DDBJ whole genome shotgun (WGS) entry which is preliminary data.</text>
</comment>
<comment type="function">
    <text evidence="1">Removes C-terminal D-alanyl residues from sugar-peptide cell wall precursors.</text>
</comment>
<evidence type="ECO:0000256" key="11">
    <source>
        <dbReference type="ARBA" id="ARBA00023316"/>
    </source>
</evidence>
<name>A0A1J5QTF5_9ZZZZ</name>
<evidence type="ECO:0000256" key="6">
    <source>
        <dbReference type="ARBA" id="ARBA00022670"/>
    </source>
</evidence>
<dbReference type="Pfam" id="PF00768">
    <property type="entry name" value="Peptidase_S11"/>
    <property type="match status" value="1"/>
</dbReference>
<accession>A0A1J5QTF5</accession>
<dbReference type="GO" id="GO:0006508">
    <property type="term" value="P:proteolysis"/>
    <property type="evidence" value="ECO:0007669"/>
    <property type="project" value="UniProtKB-KW"/>
</dbReference>
<evidence type="ECO:0000256" key="12">
    <source>
        <dbReference type="ARBA" id="ARBA00034000"/>
    </source>
</evidence>
<dbReference type="GO" id="GO:0071555">
    <property type="term" value="P:cell wall organization"/>
    <property type="evidence" value="ECO:0007669"/>
    <property type="project" value="UniProtKB-KW"/>
</dbReference>
<keyword evidence="5 14" id="KW-0121">Carboxypeptidase</keyword>
<evidence type="ECO:0000256" key="4">
    <source>
        <dbReference type="ARBA" id="ARBA00012448"/>
    </source>
</evidence>
<evidence type="ECO:0000256" key="9">
    <source>
        <dbReference type="ARBA" id="ARBA00022960"/>
    </source>
</evidence>
<evidence type="ECO:0000259" key="13">
    <source>
        <dbReference type="SMART" id="SM00936"/>
    </source>
</evidence>
<comment type="pathway">
    <text evidence="2">Cell wall biogenesis; peptidoglycan biosynthesis.</text>
</comment>
<dbReference type="GO" id="GO:0009002">
    <property type="term" value="F:serine-type D-Ala-D-Ala carboxypeptidase activity"/>
    <property type="evidence" value="ECO:0007669"/>
    <property type="project" value="UniProtKB-EC"/>
</dbReference>
<dbReference type="SMART" id="SM00936">
    <property type="entry name" value="PBP5_C"/>
    <property type="match status" value="1"/>
</dbReference>
<proteinExistence type="inferred from homology"/>
<dbReference type="SUPFAM" id="SSF69189">
    <property type="entry name" value="Penicillin-binding protein associated domain"/>
    <property type="match status" value="1"/>
</dbReference>
<dbReference type="InterPro" id="IPR037167">
    <property type="entry name" value="Peptidase_S11_C_sf"/>
</dbReference>
<dbReference type="InterPro" id="IPR018044">
    <property type="entry name" value="Peptidase_S11"/>
</dbReference>
<dbReference type="UniPathway" id="UPA00219"/>
<dbReference type="InterPro" id="IPR012907">
    <property type="entry name" value="Peptidase_S11_C"/>
</dbReference>
<keyword evidence="9" id="KW-0133">Cell shape</keyword>
<dbReference type="InterPro" id="IPR012338">
    <property type="entry name" value="Beta-lactam/transpept-like"/>
</dbReference>
<keyword evidence="8 14" id="KW-0378">Hydrolase</keyword>
<feature type="domain" description="Peptidase S11 D-Ala-D-Ala carboxypeptidase A C-terminal" evidence="13">
    <location>
        <begin position="278"/>
        <end position="368"/>
    </location>
</feature>
<protein>
    <recommendedName>
        <fullName evidence="4">serine-type D-Ala-D-Ala carboxypeptidase</fullName>
        <ecNumber evidence="4">3.4.16.4</ecNumber>
    </recommendedName>
</protein>
<dbReference type="GO" id="GO:0008360">
    <property type="term" value="P:regulation of cell shape"/>
    <property type="evidence" value="ECO:0007669"/>
    <property type="project" value="UniProtKB-KW"/>
</dbReference>
<gene>
    <name evidence="14" type="primary">dacA_4</name>
    <name evidence="14" type="ORF">GALL_312370</name>
</gene>
<dbReference type="EC" id="3.4.16.4" evidence="4"/>
<dbReference type="PRINTS" id="PR00725">
    <property type="entry name" value="DADACBPTASE1"/>
</dbReference>
<dbReference type="PANTHER" id="PTHR21581:SF6">
    <property type="entry name" value="TRAFFICKING PROTEIN PARTICLE COMPLEX SUBUNIT 12"/>
    <property type="match status" value="1"/>
</dbReference>
<dbReference type="EMBL" id="MLJW01000452">
    <property type="protein sequence ID" value="OIQ86905.1"/>
    <property type="molecule type" value="Genomic_DNA"/>
</dbReference>
<keyword evidence="7" id="KW-0732">Signal</keyword>
<sequence>MSLALFSRVFGALLYLALPGQASALPSLPAVPGAPDVDARNYVLIDPDSGQTLVEREADTQVPPASLTKLMTAYLTFEALTQGKLRLNQPGMISVAAWKAGGSTMFLQPGLPVTVEQMISGMVVVSGNDAAIALAETIAGDTASFVQMMNATAHQLGMTRSHFDNVNGLPTPTHRVSAEDIALLTENIIRQYPQYLHYFAQQSFTYNHVTQRNWNPLIFSDSSVTGMKTGHTDEAGYCLDATATRNGQRLIAVVMGSRTRNDSARAAESLLNYGYRFFDTRHIYHAGQQISTLPDAWANPAQIAIGISREIWVTLPIGHSAQLQYSLNLPAQLPLPLAKGQIVGSLILSDAGREIRRIPLVALQSVEKTNWLRHLWNVSRAFF</sequence>
<comment type="similarity">
    <text evidence="3">Belongs to the peptidase S11 family.</text>
</comment>
<evidence type="ECO:0000256" key="2">
    <source>
        <dbReference type="ARBA" id="ARBA00004752"/>
    </source>
</evidence>
<evidence type="ECO:0000256" key="7">
    <source>
        <dbReference type="ARBA" id="ARBA00022729"/>
    </source>
</evidence>
<keyword evidence="6" id="KW-0645">Protease</keyword>
<dbReference type="AlphaFoldDB" id="A0A1J5QTF5"/>
<dbReference type="InterPro" id="IPR001967">
    <property type="entry name" value="Peptidase_S11_N"/>
</dbReference>
<keyword evidence="10" id="KW-0573">Peptidoglycan synthesis</keyword>
<evidence type="ECO:0000313" key="14">
    <source>
        <dbReference type="EMBL" id="OIQ86905.1"/>
    </source>
</evidence>
<dbReference type="InterPro" id="IPR015956">
    <property type="entry name" value="Peniciliin-bd_prot_C_sf"/>
</dbReference>
<comment type="catalytic activity">
    <reaction evidence="12">
        <text>Preferential cleavage: (Ac)2-L-Lys-D-Ala-|-D-Ala. Also transpeptidation of peptidyl-alanyl moieties that are N-acyl substituents of D-alanine.</text>
        <dbReference type="EC" id="3.4.16.4"/>
    </reaction>
</comment>
<dbReference type="GO" id="GO:0009252">
    <property type="term" value="P:peptidoglycan biosynthetic process"/>
    <property type="evidence" value="ECO:0007669"/>
    <property type="project" value="UniProtKB-UniPathway"/>
</dbReference>
<organism evidence="14">
    <name type="scientific">mine drainage metagenome</name>
    <dbReference type="NCBI Taxonomy" id="410659"/>
    <lineage>
        <taxon>unclassified sequences</taxon>
        <taxon>metagenomes</taxon>
        <taxon>ecological metagenomes</taxon>
    </lineage>
</organism>
<evidence type="ECO:0000256" key="10">
    <source>
        <dbReference type="ARBA" id="ARBA00022984"/>
    </source>
</evidence>
<dbReference type="PANTHER" id="PTHR21581">
    <property type="entry name" value="D-ALANYL-D-ALANINE CARBOXYPEPTIDASE"/>
    <property type="match status" value="1"/>
</dbReference>
<evidence type="ECO:0000256" key="1">
    <source>
        <dbReference type="ARBA" id="ARBA00003217"/>
    </source>
</evidence>
<dbReference type="Gene3D" id="2.60.410.10">
    <property type="entry name" value="D-Ala-D-Ala carboxypeptidase, C-terminal domain"/>
    <property type="match status" value="1"/>
</dbReference>
<evidence type="ECO:0000256" key="3">
    <source>
        <dbReference type="ARBA" id="ARBA00007164"/>
    </source>
</evidence>
<reference evidence="14" key="1">
    <citation type="submission" date="2016-10" db="EMBL/GenBank/DDBJ databases">
        <title>Sequence of Gallionella enrichment culture.</title>
        <authorList>
            <person name="Poehlein A."/>
            <person name="Muehling M."/>
            <person name="Daniel R."/>
        </authorList>
    </citation>
    <scope>NUCLEOTIDE SEQUENCE</scope>
</reference>